<evidence type="ECO:0000256" key="2">
    <source>
        <dbReference type="ARBA" id="ARBA00004826"/>
    </source>
</evidence>
<comment type="catalytic activity">
    <reaction evidence="12">
        <text>isopentenyl diphosphate = dimethylallyl diphosphate</text>
        <dbReference type="Rhea" id="RHEA:23284"/>
        <dbReference type="ChEBI" id="CHEBI:57623"/>
        <dbReference type="ChEBI" id="CHEBI:128769"/>
        <dbReference type="EC" id="5.3.3.2"/>
    </reaction>
    <physiologicalReaction direction="left-to-right" evidence="12">
        <dbReference type="Rhea" id="RHEA:23285"/>
    </physiologicalReaction>
</comment>
<dbReference type="GO" id="GO:0046872">
    <property type="term" value="F:metal ion binding"/>
    <property type="evidence" value="ECO:0007669"/>
    <property type="project" value="UniProtKB-KW"/>
</dbReference>
<dbReference type="InterPro" id="IPR000086">
    <property type="entry name" value="NUDIX_hydrolase_dom"/>
</dbReference>
<dbReference type="EC" id="5.3.3.2" evidence="4"/>
<dbReference type="SUPFAM" id="SSF55811">
    <property type="entry name" value="Nudix"/>
    <property type="match status" value="1"/>
</dbReference>
<comment type="caution">
    <text evidence="14">The sequence shown here is derived from an EMBL/GenBank/DDBJ whole genome shotgun (WGS) entry which is preliminary data.</text>
</comment>
<comment type="cofactor">
    <cofactor evidence="1">
        <name>Mg(2+)</name>
        <dbReference type="ChEBI" id="CHEBI:18420"/>
    </cofactor>
</comment>
<protein>
    <recommendedName>
        <fullName evidence="4">isopentenyl-diphosphate Delta-isomerase</fullName>
        <ecNumber evidence="4">5.3.3.2</ecNumber>
    </recommendedName>
</protein>
<dbReference type="PANTHER" id="PTHR10885">
    <property type="entry name" value="ISOPENTENYL-DIPHOSPHATE DELTA-ISOMERASE"/>
    <property type="match status" value="1"/>
</dbReference>
<keyword evidence="5" id="KW-0444">Lipid biosynthesis</keyword>
<dbReference type="CDD" id="cd02885">
    <property type="entry name" value="NUDIX_IPP_Isomerase"/>
    <property type="match status" value="1"/>
</dbReference>
<evidence type="ECO:0000259" key="13">
    <source>
        <dbReference type="PROSITE" id="PS51462"/>
    </source>
</evidence>
<dbReference type="FunFam" id="3.90.79.10:FF:000012">
    <property type="entry name" value="Isopentenyl-diphosphate Delta-isomerase 1"/>
    <property type="match status" value="1"/>
</dbReference>
<dbReference type="PROSITE" id="PS51462">
    <property type="entry name" value="NUDIX"/>
    <property type="match status" value="1"/>
</dbReference>
<dbReference type="GO" id="GO:0005737">
    <property type="term" value="C:cytoplasm"/>
    <property type="evidence" value="ECO:0007669"/>
    <property type="project" value="TreeGrafter"/>
</dbReference>
<name>A0AAD7GVS9_MYCRO</name>
<comment type="similarity">
    <text evidence="3">Belongs to the IPP isomerase type 1 family.</text>
</comment>
<dbReference type="GO" id="GO:0016787">
    <property type="term" value="F:hydrolase activity"/>
    <property type="evidence" value="ECO:0007669"/>
    <property type="project" value="UniProtKB-KW"/>
</dbReference>
<accession>A0AAD7GVS9</accession>
<keyword evidence="8" id="KW-0752">Steroid biosynthesis</keyword>
<keyword evidence="9" id="KW-0443">Lipid metabolism</keyword>
<evidence type="ECO:0000256" key="10">
    <source>
        <dbReference type="ARBA" id="ARBA00023229"/>
    </source>
</evidence>
<reference evidence="14" key="1">
    <citation type="submission" date="2023-03" db="EMBL/GenBank/DDBJ databases">
        <title>Massive genome expansion in bonnet fungi (Mycena s.s.) driven by repeated elements and novel gene families across ecological guilds.</title>
        <authorList>
            <consortium name="Lawrence Berkeley National Laboratory"/>
            <person name="Harder C.B."/>
            <person name="Miyauchi S."/>
            <person name="Viragh M."/>
            <person name="Kuo A."/>
            <person name="Thoen E."/>
            <person name="Andreopoulos B."/>
            <person name="Lu D."/>
            <person name="Skrede I."/>
            <person name="Drula E."/>
            <person name="Henrissat B."/>
            <person name="Morin E."/>
            <person name="Kohler A."/>
            <person name="Barry K."/>
            <person name="LaButti K."/>
            <person name="Morin E."/>
            <person name="Salamov A."/>
            <person name="Lipzen A."/>
            <person name="Mereny Z."/>
            <person name="Hegedus B."/>
            <person name="Baldrian P."/>
            <person name="Stursova M."/>
            <person name="Weitz H."/>
            <person name="Taylor A."/>
            <person name="Grigoriev I.V."/>
            <person name="Nagy L.G."/>
            <person name="Martin F."/>
            <person name="Kauserud H."/>
        </authorList>
    </citation>
    <scope>NUCLEOTIDE SEQUENCE</scope>
    <source>
        <strain evidence="14">CBHHK067</strain>
    </source>
</reference>
<evidence type="ECO:0000256" key="9">
    <source>
        <dbReference type="ARBA" id="ARBA00023098"/>
    </source>
</evidence>
<keyword evidence="7" id="KW-0460">Magnesium</keyword>
<dbReference type="EMBL" id="JARKIE010000007">
    <property type="protein sequence ID" value="KAJ7706197.1"/>
    <property type="molecule type" value="Genomic_DNA"/>
</dbReference>
<comment type="pathway">
    <text evidence="2">Isoprenoid biosynthesis; dimethylallyl diphosphate biosynthesis; dimethylallyl diphosphate from isopentenyl diphosphate: step 1/1.</text>
</comment>
<keyword evidence="11" id="KW-0413">Isomerase</keyword>
<dbReference type="PANTHER" id="PTHR10885:SF0">
    <property type="entry name" value="ISOPENTENYL-DIPHOSPHATE DELTA-ISOMERASE"/>
    <property type="match status" value="1"/>
</dbReference>
<proteinExistence type="inferred from homology"/>
<dbReference type="NCBIfam" id="TIGR02150">
    <property type="entry name" value="IPP_isom_1"/>
    <property type="match status" value="1"/>
</dbReference>
<evidence type="ECO:0000256" key="7">
    <source>
        <dbReference type="ARBA" id="ARBA00022842"/>
    </source>
</evidence>
<evidence type="ECO:0000256" key="1">
    <source>
        <dbReference type="ARBA" id="ARBA00001946"/>
    </source>
</evidence>
<organism evidence="14 15">
    <name type="scientific">Mycena rosella</name>
    <name type="common">Pink bonnet</name>
    <name type="synonym">Agaricus rosellus</name>
    <dbReference type="NCBI Taxonomy" id="1033263"/>
    <lineage>
        <taxon>Eukaryota</taxon>
        <taxon>Fungi</taxon>
        <taxon>Dikarya</taxon>
        <taxon>Basidiomycota</taxon>
        <taxon>Agaricomycotina</taxon>
        <taxon>Agaricomycetes</taxon>
        <taxon>Agaricomycetidae</taxon>
        <taxon>Agaricales</taxon>
        <taxon>Marasmiineae</taxon>
        <taxon>Mycenaceae</taxon>
        <taxon>Mycena</taxon>
    </lineage>
</organism>
<dbReference type="GO" id="GO:0004452">
    <property type="term" value="F:isopentenyl-diphosphate delta-isomerase activity"/>
    <property type="evidence" value="ECO:0007669"/>
    <property type="project" value="UniProtKB-EC"/>
</dbReference>
<keyword evidence="10" id="KW-0414">Isoprene biosynthesis</keyword>
<dbReference type="Pfam" id="PF00293">
    <property type="entry name" value="NUDIX"/>
    <property type="match status" value="1"/>
</dbReference>
<evidence type="ECO:0000313" key="14">
    <source>
        <dbReference type="EMBL" id="KAJ7706197.1"/>
    </source>
</evidence>
<evidence type="ECO:0000256" key="4">
    <source>
        <dbReference type="ARBA" id="ARBA00012057"/>
    </source>
</evidence>
<evidence type="ECO:0000256" key="8">
    <source>
        <dbReference type="ARBA" id="ARBA00022955"/>
    </source>
</evidence>
<sequence length="251" mass="28287">MASPAVLAAQAALASIDLSNYDPEQSRLMDEKCILVDEQDNAIGAMDKKTCHLMENINKGLLHRAFSAFVFRPSDGKLLLQQRASEKITFPDMWTNTCCSHPLDDFEEEKVEVDQLGVRVAATRKLEHELGIPPSQAPADQFQYLTRIHYLAPSNGMWGEHEVDYILFLTADVTVIPNENEIRDHKYVDKAELQAMFDAPGNSFTPWFKLIARDFLFGWWDELMKRKNAEGQVVAKSLAGIADGSKVIKMV</sequence>
<keyword evidence="14" id="KW-0378">Hydrolase</keyword>
<evidence type="ECO:0000256" key="5">
    <source>
        <dbReference type="ARBA" id="ARBA00022516"/>
    </source>
</evidence>
<evidence type="ECO:0000256" key="6">
    <source>
        <dbReference type="ARBA" id="ARBA00022723"/>
    </source>
</evidence>
<dbReference type="AlphaFoldDB" id="A0AAD7GVS9"/>
<keyword evidence="15" id="KW-1185">Reference proteome</keyword>
<evidence type="ECO:0000256" key="12">
    <source>
        <dbReference type="ARBA" id="ARBA00029294"/>
    </source>
</evidence>
<dbReference type="Gene3D" id="3.90.79.10">
    <property type="entry name" value="Nucleoside Triphosphate Pyrophosphohydrolase"/>
    <property type="match status" value="1"/>
</dbReference>
<dbReference type="GO" id="GO:0006694">
    <property type="term" value="P:steroid biosynthetic process"/>
    <property type="evidence" value="ECO:0007669"/>
    <property type="project" value="UniProtKB-KW"/>
</dbReference>
<dbReference type="PIRSF" id="PIRSF018427">
    <property type="entry name" value="Isopntndiph_ism"/>
    <property type="match status" value="1"/>
</dbReference>
<gene>
    <name evidence="14" type="ORF">B0H17DRAFT_973258</name>
</gene>
<evidence type="ECO:0000256" key="11">
    <source>
        <dbReference type="ARBA" id="ARBA00023235"/>
    </source>
</evidence>
<dbReference type="InterPro" id="IPR011876">
    <property type="entry name" value="IsopentenylPP_isomerase_typ1"/>
</dbReference>
<keyword evidence="6" id="KW-0479">Metal-binding</keyword>
<dbReference type="Proteomes" id="UP001221757">
    <property type="component" value="Unassembled WGS sequence"/>
</dbReference>
<dbReference type="GO" id="GO:0009240">
    <property type="term" value="P:isopentenyl diphosphate biosynthetic process"/>
    <property type="evidence" value="ECO:0007669"/>
    <property type="project" value="TreeGrafter"/>
</dbReference>
<feature type="domain" description="Nudix hydrolase" evidence="13">
    <location>
        <begin position="61"/>
        <end position="210"/>
    </location>
</feature>
<dbReference type="InterPro" id="IPR015797">
    <property type="entry name" value="NUDIX_hydrolase-like_dom_sf"/>
</dbReference>
<evidence type="ECO:0000256" key="3">
    <source>
        <dbReference type="ARBA" id="ARBA00007579"/>
    </source>
</evidence>
<evidence type="ECO:0000313" key="15">
    <source>
        <dbReference type="Proteomes" id="UP001221757"/>
    </source>
</evidence>